<evidence type="ECO:0000313" key="1">
    <source>
        <dbReference type="EMBL" id="MCI82208.1"/>
    </source>
</evidence>
<organism evidence="1 2">
    <name type="scientific">Trifolium medium</name>
    <dbReference type="NCBI Taxonomy" id="97028"/>
    <lineage>
        <taxon>Eukaryota</taxon>
        <taxon>Viridiplantae</taxon>
        <taxon>Streptophyta</taxon>
        <taxon>Embryophyta</taxon>
        <taxon>Tracheophyta</taxon>
        <taxon>Spermatophyta</taxon>
        <taxon>Magnoliopsida</taxon>
        <taxon>eudicotyledons</taxon>
        <taxon>Gunneridae</taxon>
        <taxon>Pentapetalae</taxon>
        <taxon>rosids</taxon>
        <taxon>fabids</taxon>
        <taxon>Fabales</taxon>
        <taxon>Fabaceae</taxon>
        <taxon>Papilionoideae</taxon>
        <taxon>50 kb inversion clade</taxon>
        <taxon>NPAAA clade</taxon>
        <taxon>Hologalegina</taxon>
        <taxon>IRL clade</taxon>
        <taxon>Trifolieae</taxon>
        <taxon>Trifolium</taxon>
    </lineage>
</organism>
<comment type="caution">
    <text evidence="1">The sequence shown here is derived from an EMBL/GenBank/DDBJ whole genome shotgun (WGS) entry which is preliminary data.</text>
</comment>
<keyword evidence="2" id="KW-1185">Reference proteome</keyword>
<feature type="non-terminal residue" evidence="1">
    <location>
        <position position="35"/>
    </location>
</feature>
<proteinExistence type="predicted"/>
<name>A0A392V1N5_9FABA</name>
<dbReference type="EMBL" id="LXQA011037823">
    <property type="protein sequence ID" value="MCI82208.1"/>
    <property type="molecule type" value="Genomic_DNA"/>
</dbReference>
<dbReference type="Proteomes" id="UP000265520">
    <property type="component" value="Unassembled WGS sequence"/>
</dbReference>
<evidence type="ECO:0000313" key="2">
    <source>
        <dbReference type="Proteomes" id="UP000265520"/>
    </source>
</evidence>
<dbReference type="AlphaFoldDB" id="A0A392V1N5"/>
<protein>
    <submittedName>
        <fullName evidence="1">Uncharacterized protein</fullName>
    </submittedName>
</protein>
<accession>A0A392V1N5</accession>
<reference evidence="1 2" key="1">
    <citation type="journal article" date="2018" name="Front. Plant Sci.">
        <title>Red Clover (Trifolium pratense) and Zigzag Clover (T. medium) - A Picture of Genomic Similarities and Differences.</title>
        <authorList>
            <person name="Dluhosova J."/>
            <person name="Istvanek J."/>
            <person name="Nedelnik J."/>
            <person name="Repkova J."/>
        </authorList>
    </citation>
    <scope>NUCLEOTIDE SEQUENCE [LARGE SCALE GENOMIC DNA]</scope>
    <source>
        <strain evidence="2">cv. 10/8</strain>
        <tissue evidence="1">Leaf</tissue>
    </source>
</reference>
<sequence>MASPELKRSITGLGRLWSRHGGKMVPAKMLALQCS</sequence>